<reference evidence="3 4" key="1">
    <citation type="journal article" date="2013" name="Curr. Biol.">
        <title>The Genome of the Foraminiferan Reticulomyxa filosa.</title>
        <authorList>
            <person name="Glockner G."/>
            <person name="Hulsmann N."/>
            <person name="Schleicher M."/>
            <person name="Noegel A.A."/>
            <person name="Eichinger L."/>
            <person name="Gallinger C."/>
            <person name="Pawlowski J."/>
            <person name="Sierra R."/>
            <person name="Euteneuer U."/>
            <person name="Pillet L."/>
            <person name="Moustafa A."/>
            <person name="Platzer M."/>
            <person name="Groth M."/>
            <person name="Szafranski K."/>
            <person name="Schliwa M."/>
        </authorList>
    </citation>
    <scope>NUCLEOTIDE SEQUENCE [LARGE SCALE GENOMIC DNA]</scope>
</reference>
<keyword evidence="4" id="KW-1185">Reference proteome</keyword>
<feature type="non-terminal residue" evidence="3">
    <location>
        <position position="1"/>
    </location>
</feature>
<dbReference type="EMBL" id="ASPP01010318">
    <property type="protein sequence ID" value="ETO22990.1"/>
    <property type="molecule type" value="Genomic_DNA"/>
</dbReference>
<evidence type="ECO:0000313" key="3">
    <source>
        <dbReference type="EMBL" id="ETO22990.1"/>
    </source>
</evidence>
<organism evidence="3 4">
    <name type="scientific">Reticulomyxa filosa</name>
    <dbReference type="NCBI Taxonomy" id="46433"/>
    <lineage>
        <taxon>Eukaryota</taxon>
        <taxon>Sar</taxon>
        <taxon>Rhizaria</taxon>
        <taxon>Retaria</taxon>
        <taxon>Foraminifera</taxon>
        <taxon>Monothalamids</taxon>
        <taxon>Reticulomyxidae</taxon>
        <taxon>Reticulomyxa</taxon>
    </lineage>
</organism>
<dbReference type="Proteomes" id="UP000023152">
    <property type="component" value="Unassembled WGS sequence"/>
</dbReference>
<name>X6N9M4_RETFI</name>
<feature type="coiled-coil region" evidence="1">
    <location>
        <begin position="22"/>
        <end position="97"/>
    </location>
</feature>
<dbReference type="AlphaFoldDB" id="X6N9M4"/>
<sequence length="145" mass="17048">NANANANALQAKHEQIVDPQLLRNILMQIHRYVDELNKQKEQHLRELETARKKFKKSMHQISLIGIDTDDAKEIKEITALREEVERARQDKIALLRSTQSEIDRMRSEMRQIGKMQREKQQTPVSSTTTSSQSHFGWPFIQIWSR</sequence>
<protein>
    <submittedName>
        <fullName evidence="3">Uncharacterized protein</fullName>
    </submittedName>
</protein>
<accession>X6N9M4</accession>
<feature type="compositionally biased region" description="Low complexity" evidence="2">
    <location>
        <begin position="121"/>
        <end position="132"/>
    </location>
</feature>
<proteinExistence type="predicted"/>
<evidence type="ECO:0000313" key="4">
    <source>
        <dbReference type="Proteomes" id="UP000023152"/>
    </source>
</evidence>
<gene>
    <name evidence="3" type="ORF">RFI_14195</name>
</gene>
<feature type="region of interest" description="Disordered" evidence="2">
    <location>
        <begin position="113"/>
        <end position="132"/>
    </location>
</feature>
<evidence type="ECO:0000256" key="1">
    <source>
        <dbReference type="SAM" id="Coils"/>
    </source>
</evidence>
<keyword evidence="1" id="KW-0175">Coiled coil</keyword>
<evidence type="ECO:0000256" key="2">
    <source>
        <dbReference type="SAM" id="MobiDB-lite"/>
    </source>
</evidence>
<comment type="caution">
    <text evidence="3">The sequence shown here is derived from an EMBL/GenBank/DDBJ whole genome shotgun (WGS) entry which is preliminary data.</text>
</comment>